<dbReference type="EMBL" id="CAJPIN010016182">
    <property type="protein sequence ID" value="CAG2061515.1"/>
    <property type="molecule type" value="Genomic_DNA"/>
</dbReference>
<dbReference type="PANTHER" id="PTHR24253:SF63">
    <property type="entry name" value="PEPTIDASE S1 DOMAIN-CONTAINING PROTEIN"/>
    <property type="match status" value="1"/>
</dbReference>
<name>A0ABN7P0Q0_TIMPD</name>
<evidence type="ECO:0000313" key="4">
    <source>
        <dbReference type="Proteomes" id="UP001153148"/>
    </source>
</evidence>
<proteinExistence type="predicted"/>
<dbReference type="PANTHER" id="PTHR24253">
    <property type="entry name" value="TRANSMEMBRANE PROTEASE SERINE"/>
    <property type="match status" value="1"/>
</dbReference>
<dbReference type="Gene3D" id="2.40.10.10">
    <property type="entry name" value="Trypsin-like serine proteases"/>
    <property type="match status" value="2"/>
</dbReference>
<dbReference type="Pfam" id="PF00089">
    <property type="entry name" value="Trypsin"/>
    <property type="match status" value="1"/>
</dbReference>
<evidence type="ECO:0000256" key="1">
    <source>
        <dbReference type="ARBA" id="ARBA00023157"/>
    </source>
</evidence>
<dbReference type="InterPro" id="IPR009003">
    <property type="entry name" value="Peptidase_S1_PA"/>
</dbReference>
<dbReference type="SUPFAM" id="SSF50494">
    <property type="entry name" value="Trypsin-like serine proteases"/>
    <property type="match status" value="1"/>
</dbReference>
<evidence type="ECO:0000313" key="3">
    <source>
        <dbReference type="EMBL" id="CAG2061515.1"/>
    </source>
</evidence>
<keyword evidence="1" id="KW-1015">Disulfide bond</keyword>
<keyword evidence="4" id="KW-1185">Reference proteome</keyword>
<protein>
    <recommendedName>
        <fullName evidence="2">Peptidase S1 domain-containing protein</fullName>
    </recommendedName>
</protein>
<feature type="non-terminal residue" evidence="3">
    <location>
        <position position="1"/>
    </location>
</feature>
<dbReference type="InterPro" id="IPR043504">
    <property type="entry name" value="Peptidase_S1_PA_chymotrypsin"/>
</dbReference>
<dbReference type="Proteomes" id="UP001153148">
    <property type="component" value="Unassembled WGS sequence"/>
</dbReference>
<accession>A0ABN7P0Q0</accession>
<evidence type="ECO:0000259" key="2">
    <source>
        <dbReference type="PROSITE" id="PS50240"/>
    </source>
</evidence>
<gene>
    <name evidence="3" type="ORF">TPAB3V08_LOCUS8469</name>
</gene>
<reference evidence="3" key="1">
    <citation type="submission" date="2021-03" db="EMBL/GenBank/DDBJ databases">
        <authorList>
            <person name="Tran Van P."/>
        </authorList>
    </citation>
    <scope>NUCLEOTIDE SEQUENCE</scope>
</reference>
<dbReference type="InterPro" id="IPR001254">
    <property type="entry name" value="Trypsin_dom"/>
</dbReference>
<comment type="caution">
    <text evidence="3">The sequence shown here is derived from an EMBL/GenBank/DDBJ whole genome shotgun (WGS) entry which is preliminary data.</text>
</comment>
<feature type="non-terminal residue" evidence="3">
    <location>
        <position position="162"/>
    </location>
</feature>
<feature type="domain" description="Peptidase S1" evidence="2">
    <location>
        <begin position="1"/>
        <end position="162"/>
    </location>
</feature>
<organism evidence="3 4">
    <name type="scientific">Timema podura</name>
    <name type="common">Walking stick</name>
    <dbReference type="NCBI Taxonomy" id="61482"/>
    <lineage>
        <taxon>Eukaryota</taxon>
        <taxon>Metazoa</taxon>
        <taxon>Ecdysozoa</taxon>
        <taxon>Arthropoda</taxon>
        <taxon>Hexapoda</taxon>
        <taxon>Insecta</taxon>
        <taxon>Pterygota</taxon>
        <taxon>Neoptera</taxon>
        <taxon>Polyneoptera</taxon>
        <taxon>Phasmatodea</taxon>
        <taxon>Timematodea</taxon>
        <taxon>Timematoidea</taxon>
        <taxon>Timematidae</taxon>
        <taxon>Timema</taxon>
    </lineage>
</organism>
<dbReference type="PROSITE" id="PS50240">
    <property type="entry name" value="TRYPSIN_DOM"/>
    <property type="match status" value="1"/>
</dbReference>
<sequence>SFQYRVTQPDRFDLALLRLSRPVLYRENVLPICLPHQSDIFKGQTGVVAGWGKTDTTYGKTGTNILQKATVPILSDEECLQWHDHKNINLELFSEMFCAGHSDGHMDACLKYLETAGLVTWVAAHPWMSDGPACPEGNASFGPPETLCPGFGRRAACLQEPR</sequence>
<dbReference type="SMART" id="SM00020">
    <property type="entry name" value="Tryp_SPc"/>
    <property type="match status" value="1"/>
</dbReference>